<feature type="compositionally biased region" description="Gly residues" evidence="1">
    <location>
        <begin position="18"/>
        <end position="28"/>
    </location>
</feature>
<dbReference type="EMBL" id="JANTEZ010000008">
    <property type="protein sequence ID" value="MCS5716177.1"/>
    <property type="molecule type" value="Genomic_DNA"/>
</dbReference>
<proteinExistence type="predicted"/>
<reference evidence="2" key="1">
    <citation type="submission" date="2022-08" db="EMBL/GenBank/DDBJ databases">
        <authorList>
            <person name="Deng Y."/>
            <person name="Han X.-F."/>
            <person name="Zhang Y.-Q."/>
        </authorList>
    </citation>
    <scope>NUCLEOTIDE SEQUENCE</scope>
    <source>
        <strain evidence="2">CPCC 205716</strain>
    </source>
</reference>
<dbReference type="Proteomes" id="UP001165580">
    <property type="component" value="Unassembled WGS sequence"/>
</dbReference>
<organism evidence="2 3">
    <name type="scientific">Herbiconiux gentiana</name>
    <dbReference type="NCBI Taxonomy" id="2970912"/>
    <lineage>
        <taxon>Bacteria</taxon>
        <taxon>Bacillati</taxon>
        <taxon>Actinomycetota</taxon>
        <taxon>Actinomycetes</taxon>
        <taxon>Micrococcales</taxon>
        <taxon>Microbacteriaceae</taxon>
        <taxon>Herbiconiux</taxon>
    </lineage>
</organism>
<evidence type="ECO:0000256" key="1">
    <source>
        <dbReference type="SAM" id="MobiDB-lite"/>
    </source>
</evidence>
<keyword evidence="3" id="KW-1185">Reference proteome</keyword>
<feature type="region of interest" description="Disordered" evidence="1">
    <location>
        <begin position="1"/>
        <end position="31"/>
    </location>
</feature>
<accession>A0ABT2GKP4</accession>
<feature type="compositionally biased region" description="Low complexity" evidence="1">
    <location>
        <begin position="1"/>
        <end position="17"/>
    </location>
</feature>
<dbReference type="InterPro" id="IPR013785">
    <property type="entry name" value="Aldolase_TIM"/>
</dbReference>
<name>A0ABT2GKP4_9MICO</name>
<dbReference type="InterPro" id="IPR009334">
    <property type="entry name" value="DUF993"/>
</dbReference>
<dbReference type="Pfam" id="PF06187">
    <property type="entry name" value="DUF993"/>
    <property type="match status" value="1"/>
</dbReference>
<dbReference type="RefSeq" id="WP_259487672.1">
    <property type="nucleotide sequence ID" value="NZ_JANTEZ010000008.1"/>
</dbReference>
<evidence type="ECO:0000313" key="3">
    <source>
        <dbReference type="Proteomes" id="UP001165580"/>
    </source>
</evidence>
<dbReference type="SUPFAM" id="SSF51569">
    <property type="entry name" value="Aldolase"/>
    <property type="match status" value="1"/>
</dbReference>
<comment type="caution">
    <text evidence="2">The sequence shown here is derived from an EMBL/GenBank/DDBJ whole genome shotgun (WGS) entry which is preliminary data.</text>
</comment>
<gene>
    <name evidence="2" type="ORF">NVV95_16645</name>
</gene>
<evidence type="ECO:0000313" key="2">
    <source>
        <dbReference type="EMBL" id="MCS5716177.1"/>
    </source>
</evidence>
<protein>
    <submittedName>
        <fullName evidence="2">Dihydrodipicolinate synthase family protein</fullName>
    </submittedName>
</protein>
<dbReference type="Gene3D" id="3.20.20.70">
    <property type="entry name" value="Aldolase class I"/>
    <property type="match status" value="1"/>
</dbReference>
<sequence length="415" mass="43542">MTLVGAAAATGSRASAGSGTGSRAGGATGSRLALPTATGWREIELNEPRAWAEHPSPYTSRVAFAAAHVVADPRGDNVPGAPAAIDWDATLAFRRHLFRYGLGVAEAMDTAQRNMGLDWPAIQELVTRSAAQAAEFGARIASGAGTDHLAVAPGVATLAEVQDAYLEQVAFVESTGSQVIVMASRHLAAAASGPEDYLAVYDRILSQVSEPVVLHWLGEAFDPQLAGYWGTRDVAAATSTFLSLIEAHAGKVDGVKVSLLDASHEIGLRRAVPTGVRLYTGDDFNYPSLIRGDEHGHSDALLGAFAAIAPAASAALAALDRGDLEGYDAEMAPTLELSRHIFEAPTFYYKVGIAFTAWLTGAQDGFQMVGGLQSARSLPHLARVVELLNEARLLPDPALAAHRFGVLAETLGARR</sequence>